<organism evidence="1 2">
    <name type="scientific">Henosepilachna vigintioctopunctata</name>
    <dbReference type="NCBI Taxonomy" id="420089"/>
    <lineage>
        <taxon>Eukaryota</taxon>
        <taxon>Metazoa</taxon>
        <taxon>Ecdysozoa</taxon>
        <taxon>Arthropoda</taxon>
        <taxon>Hexapoda</taxon>
        <taxon>Insecta</taxon>
        <taxon>Pterygota</taxon>
        <taxon>Neoptera</taxon>
        <taxon>Endopterygota</taxon>
        <taxon>Coleoptera</taxon>
        <taxon>Polyphaga</taxon>
        <taxon>Cucujiformia</taxon>
        <taxon>Coccinelloidea</taxon>
        <taxon>Coccinellidae</taxon>
        <taxon>Epilachninae</taxon>
        <taxon>Epilachnini</taxon>
        <taxon>Henosepilachna</taxon>
    </lineage>
</organism>
<proteinExistence type="predicted"/>
<comment type="caution">
    <text evidence="1">The sequence shown here is derived from an EMBL/GenBank/DDBJ whole genome shotgun (WGS) entry which is preliminary data.</text>
</comment>
<dbReference type="EMBL" id="JARQZJ010000078">
    <property type="protein sequence ID" value="KAK9882624.1"/>
    <property type="molecule type" value="Genomic_DNA"/>
</dbReference>
<protein>
    <recommendedName>
        <fullName evidence="3">Endonuclease-reverse transcriptase</fullName>
    </recommendedName>
</protein>
<sequence length="224" mass="25752">MNIQSNEEITLDKLYREIVESRNDLKGAIEAMTAQSVVQEINRPLKIELSESDINDVYTLGKGINKPIKVELLSFVKKKKISHNTKQLKNTKIFISNDLTELQREEQNILRQHLKYLRENTEKRCYIKGNKLIIDNRGYNATELEKFHSQAIQKEGRSQSPLQVITRTPAQEEKYINREPTAEFNNIKFNKPEASQKIDLTLGAMKKVGDIAGGGPRTRNKSQK</sequence>
<keyword evidence="2" id="KW-1185">Reference proteome</keyword>
<evidence type="ECO:0008006" key="3">
    <source>
        <dbReference type="Google" id="ProtNLM"/>
    </source>
</evidence>
<gene>
    <name evidence="1" type="ORF">WA026_022261</name>
</gene>
<accession>A0AAW1UP85</accession>
<dbReference type="Proteomes" id="UP001431783">
    <property type="component" value="Unassembled WGS sequence"/>
</dbReference>
<evidence type="ECO:0000313" key="1">
    <source>
        <dbReference type="EMBL" id="KAK9882624.1"/>
    </source>
</evidence>
<reference evidence="1 2" key="1">
    <citation type="submission" date="2023-03" db="EMBL/GenBank/DDBJ databases">
        <title>Genome insight into feeding habits of ladybird beetles.</title>
        <authorList>
            <person name="Li H.-S."/>
            <person name="Huang Y.-H."/>
            <person name="Pang H."/>
        </authorList>
    </citation>
    <scope>NUCLEOTIDE SEQUENCE [LARGE SCALE GENOMIC DNA]</scope>
    <source>
        <strain evidence="1">SYSU_2023b</strain>
        <tissue evidence="1">Whole body</tissue>
    </source>
</reference>
<dbReference type="AlphaFoldDB" id="A0AAW1UP85"/>
<evidence type="ECO:0000313" key="2">
    <source>
        <dbReference type="Proteomes" id="UP001431783"/>
    </source>
</evidence>
<name>A0AAW1UP85_9CUCU</name>